<feature type="compositionally biased region" description="Gly residues" evidence="1">
    <location>
        <begin position="1553"/>
        <end position="1584"/>
    </location>
</feature>
<feature type="signal peptide" evidence="2">
    <location>
        <begin position="1"/>
        <end position="39"/>
    </location>
</feature>
<protein>
    <submittedName>
        <fullName evidence="4">IPT/TIG domain-containing protein</fullName>
    </submittedName>
</protein>
<evidence type="ECO:0000313" key="5">
    <source>
        <dbReference type="Proteomes" id="UP001176429"/>
    </source>
</evidence>
<name>A0ABT9BAK4_9BACT</name>
<feature type="domain" description="Fibronectin type-III" evidence="3">
    <location>
        <begin position="910"/>
        <end position="1016"/>
    </location>
</feature>
<organism evidence="4 5">
    <name type="scientific">Hymenobacter aranciens</name>
    <dbReference type="NCBI Taxonomy" id="3063996"/>
    <lineage>
        <taxon>Bacteria</taxon>
        <taxon>Pseudomonadati</taxon>
        <taxon>Bacteroidota</taxon>
        <taxon>Cytophagia</taxon>
        <taxon>Cytophagales</taxon>
        <taxon>Hymenobacteraceae</taxon>
        <taxon>Hymenobacter</taxon>
    </lineage>
</organism>
<keyword evidence="2" id="KW-0732">Signal</keyword>
<evidence type="ECO:0000256" key="2">
    <source>
        <dbReference type="SAM" id="SignalP"/>
    </source>
</evidence>
<keyword evidence="5" id="KW-1185">Reference proteome</keyword>
<feature type="region of interest" description="Disordered" evidence="1">
    <location>
        <begin position="1540"/>
        <end position="1584"/>
    </location>
</feature>
<accession>A0ABT9BAK4</accession>
<proteinExistence type="predicted"/>
<dbReference type="Pfam" id="PF01833">
    <property type="entry name" value="TIG"/>
    <property type="match status" value="4"/>
</dbReference>
<evidence type="ECO:0000259" key="3">
    <source>
        <dbReference type="PROSITE" id="PS50853"/>
    </source>
</evidence>
<dbReference type="InterPro" id="IPR014756">
    <property type="entry name" value="Ig_E-set"/>
</dbReference>
<dbReference type="InterPro" id="IPR013783">
    <property type="entry name" value="Ig-like_fold"/>
</dbReference>
<dbReference type="SMART" id="SM00060">
    <property type="entry name" value="FN3"/>
    <property type="match status" value="4"/>
</dbReference>
<feature type="region of interest" description="Disordered" evidence="1">
    <location>
        <begin position="166"/>
        <end position="199"/>
    </location>
</feature>
<dbReference type="SUPFAM" id="SSF81296">
    <property type="entry name" value="E set domains"/>
    <property type="match status" value="4"/>
</dbReference>
<feature type="chain" id="PRO_5046824004" evidence="2">
    <location>
        <begin position="40"/>
        <end position="1584"/>
    </location>
</feature>
<reference evidence="4" key="1">
    <citation type="submission" date="2023-07" db="EMBL/GenBank/DDBJ databases">
        <authorList>
            <person name="Kim M.K."/>
        </authorList>
    </citation>
    <scope>NUCLEOTIDE SEQUENCE</scope>
    <source>
        <strain evidence="4">ASUV-10-1</strain>
    </source>
</reference>
<dbReference type="RefSeq" id="WP_305006612.1">
    <property type="nucleotide sequence ID" value="NZ_JAUQSY010000006.1"/>
</dbReference>
<dbReference type="Proteomes" id="UP001176429">
    <property type="component" value="Unassembled WGS sequence"/>
</dbReference>
<dbReference type="CDD" id="cd00102">
    <property type="entry name" value="IPT"/>
    <property type="match status" value="2"/>
</dbReference>
<dbReference type="PROSITE" id="PS50853">
    <property type="entry name" value="FN3"/>
    <property type="match status" value="2"/>
</dbReference>
<dbReference type="Gene3D" id="2.60.40.10">
    <property type="entry name" value="Immunoglobulins"/>
    <property type="match status" value="6"/>
</dbReference>
<evidence type="ECO:0000256" key="1">
    <source>
        <dbReference type="SAM" id="MobiDB-lite"/>
    </source>
</evidence>
<dbReference type="InterPro" id="IPR036116">
    <property type="entry name" value="FN3_sf"/>
</dbReference>
<evidence type="ECO:0000313" key="4">
    <source>
        <dbReference type="EMBL" id="MDO7875296.1"/>
    </source>
</evidence>
<dbReference type="SMART" id="SM00429">
    <property type="entry name" value="IPT"/>
    <property type="match status" value="4"/>
</dbReference>
<sequence length="1584" mass="155110">MEKSILPPTSLRPGRAAWPGRPLLWLLALLLSLAGAAQAQVTTLSYTGAPQTYVVPAGITQLKVVAQGGSGGSNGAVVTAIVTVTPGETLTAVVGGEGIYDQTGSAGGYNGGTKGDDLDFANENYGGGGGGATDLRRAIGNGSTGDYLTSRNALVVAGGAGGGGYNENGGDGGTPNNADAPNGGGGGGTASGPGAGVGTGTSGVNNVGGAAEVGSYSGGGGGGYYGGGGGGGGAGIGLGGGGGSSFVTATGSSGTSYALATTFGNGSITLSPVVPGLTVTAVNPTSGVRGSSVTITGTGFTGATGVSFGRWAASSFVVNSSTQITAVVANATFTGPQVVSVTNASGTNSGTVTFTVVLPASVGTSNPVVTGTTVSLGGTVNNENGNTVTERGVVYSTTSNPPTTADTKVVINSGASAGGTGSFSQAVSGFPLSTTYYVRAYAISSVGTSYGAVRQFTTGSGSTPTITSITPTSGPVGTSVAITGTGFLLGGNNVRFNGVLITSGSTNSTTSITAVVPNGATTGNVTVQNSNGTSNGVPFTVLSAPSVTTNAATSVAYNRATLNGNVTSDGGFAVTERGFVYSTTIVAPDISNGTQVVVGSGTGAFSQAITGLNYNTTYFLRAYAINSLGTTYGSDIAFTTPGLPANFPTISSLSPSSGQVGESVTIGGTNFVSGSTSVTFNGTAATSVTVNSASSLTVLVPAGASTGFIRVTTPVGTTMQNPNFTVFAPATVTTAAVTGIGNLSATMGGNVTADNGSTVSERGVVYSSINPTPNIYDVKVAIGSGTGAFSQAITGLTTYTVYYVRAYAFNGAGTSYGAVVQFRTDPTAPTLTSLSPTSGPTGTSVTLTGADFLSGSTVSFGGTAAASVTVNSLTSITAVVPGSLPVGSVNVSVTTAGGTTTSRAFDVKATPTVTTNAATNLTTTSATLGGNVTADGGLAVTEYGVVYSTSNATPTTADTKLPLGSGTGSFSQTQTGLMPSTTYYVRAYATNSLGTSYGAVQQFSTQGRPIVTTDAPIGITPTGVTFVGNLISEGGQQTEIGFVYVQGTSTPDITDVSHTRLVANGGLGRFTFTVINRLTPNTQYTVRAYARNGNGTSYGVSQTFFTTTDPTVTTAAPTNITRYAATLGGNVTFDGNTTVTDRGVVYSTSNATPTTADTKLPLGSGTGSFSQTLTNLTNGTTYYVRAYATNAVSTTYGAVQQFTAQDAAVYWPLALTGFNADVVMRNISNSPANETTASVDGGSPGYVFYERGYQGTTSPNGLPTDGRFTSAVTSGLPYQLQPYNISFAGNNSLRLAPGASGTLTLAPNYVVVKKLYVLATSGGGASTISVTMNFNNGAPQTVTGLAVPDWFNGANAALSGFGRLLRSTTTGQSVDNSNAGNPRLYEIPVTLPIQAYEDLALLQIDITNDASSGGVVNVMAITAELTPTTLSAGTTTITNVVQLFTLPPGTTVQAQGWGGGGGGSGGGGGGAAYATTTLPGNNNYVVDPGANGPNNFNGTASVVTTGAGTTVLRAQPGLASSTGSQGGLGGTAAASFPTAGAVSGTNGTDRPGNSGGAGGAAGGPGGGAGGVAGSPGVGGGAGAA</sequence>
<dbReference type="InterPro" id="IPR003961">
    <property type="entry name" value="FN3_dom"/>
</dbReference>
<comment type="caution">
    <text evidence="4">The sequence shown here is derived from an EMBL/GenBank/DDBJ whole genome shotgun (WGS) entry which is preliminary data.</text>
</comment>
<dbReference type="SUPFAM" id="SSF49265">
    <property type="entry name" value="Fibronectin type III"/>
    <property type="match status" value="2"/>
</dbReference>
<dbReference type="InterPro" id="IPR002909">
    <property type="entry name" value="IPT_dom"/>
</dbReference>
<feature type="domain" description="Fibronectin type-III" evidence="3">
    <location>
        <begin position="728"/>
        <end position="827"/>
    </location>
</feature>
<dbReference type="EMBL" id="JAUQSY010000006">
    <property type="protein sequence ID" value="MDO7875296.1"/>
    <property type="molecule type" value="Genomic_DNA"/>
</dbReference>
<feature type="non-terminal residue" evidence="4">
    <location>
        <position position="1584"/>
    </location>
</feature>
<feature type="compositionally biased region" description="Gly residues" evidence="1">
    <location>
        <begin position="182"/>
        <end position="199"/>
    </location>
</feature>
<gene>
    <name evidence="4" type="ORF">Q5H93_11175</name>
</gene>